<dbReference type="InterPro" id="IPR051032">
    <property type="entry name" value="AP2/ERF_TF_ERF_subfamily"/>
</dbReference>
<keyword evidence="3" id="KW-0238">DNA-binding</keyword>
<evidence type="ECO:0000256" key="3">
    <source>
        <dbReference type="ARBA" id="ARBA00023125"/>
    </source>
</evidence>
<comment type="subcellular location">
    <subcellularLocation>
        <location evidence="1">Nucleus</location>
    </subcellularLocation>
</comment>
<evidence type="ECO:0000256" key="6">
    <source>
        <dbReference type="ARBA" id="ARBA00023242"/>
    </source>
</evidence>
<dbReference type="SUPFAM" id="SSF54171">
    <property type="entry name" value="DNA-binding domain"/>
    <property type="match status" value="1"/>
</dbReference>
<evidence type="ECO:0000313" key="9">
    <source>
        <dbReference type="EMBL" id="KAK9274022.1"/>
    </source>
</evidence>
<keyword evidence="5" id="KW-0804">Transcription</keyword>
<dbReference type="EMBL" id="JBBPBK010000012">
    <property type="protein sequence ID" value="KAK9274022.1"/>
    <property type="molecule type" value="Genomic_DNA"/>
</dbReference>
<dbReference type="PANTHER" id="PTHR31985:SF290">
    <property type="entry name" value="ETHYLENE-RESPONSIVE TRANSCRIPTION FACTOR ERF015"/>
    <property type="match status" value="1"/>
</dbReference>
<keyword evidence="2" id="KW-0805">Transcription regulation</keyword>
<dbReference type="PANTHER" id="PTHR31985">
    <property type="entry name" value="ETHYLENE-RESPONSIVE TRANSCRIPTION FACTOR ERF042-RELATED"/>
    <property type="match status" value="1"/>
</dbReference>
<gene>
    <name evidence="9" type="ORF">L1049_018836</name>
</gene>
<dbReference type="PRINTS" id="PR00367">
    <property type="entry name" value="ETHRSPELEMNT"/>
</dbReference>
<dbReference type="Proteomes" id="UP001415857">
    <property type="component" value="Unassembled WGS sequence"/>
</dbReference>
<dbReference type="PROSITE" id="PS51032">
    <property type="entry name" value="AP2_ERF"/>
    <property type="match status" value="1"/>
</dbReference>
<organism evidence="9 10">
    <name type="scientific">Liquidambar formosana</name>
    <name type="common">Formosan gum</name>
    <dbReference type="NCBI Taxonomy" id="63359"/>
    <lineage>
        <taxon>Eukaryota</taxon>
        <taxon>Viridiplantae</taxon>
        <taxon>Streptophyta</taxon>
        <taxon>Embryophyta</taxon>
        <taxon>Tracheophyta</taxon>
        <taxon>Spermatophyta</taxon>
        <taxon>Magnoliopsida</taxon>
        <taxon>eudicotyledons</taxon>
        <taxon>Gunneridae</taxon>
        <taxon>Pentapetalae</taxon>
        <taxon>Saxifragales</taxon>
        <taxon>Altingiaceae</taxon>
        <taxon>Liquidambar</taxon>
    </lineage>
</organism>
<feature type="domain" description="AP2/ERF" evidence="8">
    <location>
        <begin position="20"/>
        <end position="77"/>
    </location>
</feature>
<evidence type="ECO:0000313" key="10">
    <source>
        <dbReference type="Proteomes" id="UP001415857"/>
    </source>
</evidence>
<name>A0AAP0RBK3_LIQFO</name>
<dbReference type="GO" id="GO:0003700">
    <property type="term" value="F:DNA-binding transcription factor activity"/>
    <property type="evidence" value="ECO:0007669"/>
    <property type="project" value="InterPro"/>
</dbReference>
<evidence type="ECO:0000256" key="4">
    <source>
        <dbReference type="ARBA" id="ARBA00023159"/>
    </source>
</evidence>
<evidence type="ECO:0000259" key="8">
    <source>
        <dbReference type="PROSITE" id="PS51032"/>
    </source>
</evidence>
<dbReference type="GO" id="GO:0003677">
    <property type="term" value="F:DNA binding"/>
    <property type="evidence" value="ECO:0007669"/>
    <property type="project" value="UniProtKB-KW"/>
</dbReference>
<dbReference type="Pfam" id="PF00847">
    <property type="entry name" value="AP2"/>
    <property type="match status" value="1"/>
</dbReference>
<sequence length="182" mass="20397">MASGRTPPPEKDCQKRTSLPYKGVRMRTWGRWVAEIWIPITKERLWLGSYDAPEKAARAYDAAQYCFCGPEGRFNFPADERPELPYGLAYSLSKHDVKAIAANFASQDPPMPSPVFSSVTTQALPDTRVSPDLVVSSEIRSANRLGGVSLTPANVMGTTPILPENIELDDFMMNFEWMEDFF</sequence>
<keyword evidence="10" id="KW-1185">Reference proteome</keyword>
<evidence type="ECO:0000256" key="2">
    <source>
        <dbReference type="ARBA" id="ARBA00023015"/>
    </source>
</evidence>
<dbReference type="Gene3D" id="3.30.730.10">
    <property type="entry name" value="AP2/ERF domain"/>
    <property type="match status" value="1"/>
</dbReference>
<dbReference type="SMART" id="SM00380">
    <property type="entry name" value="AP2"/>
    <property type="match status" value="1"/>
</dbReference>
<dbReference type="InterPro" id="IPR016177">
    <property type="entry name" value="DNA-bd_dom_sf"/>
</dbReference>
<reference evidence="9 10" key="1">
    <citation type="journal article" date="2024" name="Plant J.">
        <title>Genome sequences and population genomics reveal climatic adaptation and genomic divergence between two closely related sweetgum species.</title>
        <authorList>
            <person name="Xu W.Q."/>
            <person name="Ren C.Q."/>
            <person name="Zhang X.Y."/>
            <person name="Comes H.P."/>
            <person name="Liu X.H."/>
            <person name="Li Y.G."/>
            <person name="Kettle C.J."/>
            <person name="Jalonen R."/>
            <person name="Gaisberger H."/>
            <person name="Ma Y.Z."/>
            <person name="Qiu Y.X."/>
        </authorList>
    </citation>
    <scope>NUCLEOTIDE SEQUENCE [LARGE SCALE GENOMIC DNA]</scope>
    <source>
        <strain evidence="9">Hangzhou</strain>
    </source>
</reference>
<evidence type="ECO:0000256" key="5">
    <source>
        <dbReference type="ARBA" id="ARBA00023163"/>
    </source>
</evidence>
<dbReference type="InterPro" id="IPR036955">
    <property type="entry name" value="AP2/ERF_dom_sf"/>
</dbReference>
<evidence type="ECO:0000256" key="7">
    <source>
        <dbReference type="ARBA" id="ARBA00024343"/>
    </source>
</evidence>
<keyword evidence="4" id="KW-0010">Activator</keyword>
<accession>A0AAP0RBK3</accession>
<protein>
    <recommendedName>
        <fullName evidence="8">AP2/ERF domain-containing protein</fullName>
    </recommendedName>
</protein>
<dbReference type="InterPro" id="IPR001471">
    <property type="entry name" value="AP2/ERF_dom"/>
</dbReference>
<comment type="similarity">
    <text evidence="7">Belongs to the AP2/ERF transcription factor family. ERF subfamily.</text>
</comment>
<evidence type="ECO:0000256" key="1">
    <source>
        <dbReference type="ARBA" id="ARBA00004123"/>
    </source>
</evidence>
<keyword evidence="6" id="KW-0539">Nucleus</keyword>
<proteinExistence type="inferred from homology"/>
<dbReference type="GO" id="GO:0005634">
    <property type="term" value="C:nucleus"/>
    <property type="evidence" value="ECO:0007669"/>
    <property type="project" value="UniProtKB-SubCell"/>
</dbReference>
<comment type="caution">
    <text evidence="9">The sequence shown here is derived from an EMBL/GenBank/DDBJ whole genome shotgun (WGS) entry which is preliminary data.</text>
</comment>
<dbReference type="CDD" id="cd00018">
    <property type="entry name" value="AP2"/>
    <property type="match status" value="1"/>
</dbReference>
<dbReference type="AlphaFoldDB" id="A0AAP0RBK3"/>